<dbReference type="InterPro" id="IPR037165">
    <property type="entry name" value="AldOxase/xan_DH_Mopterin-bd_sf"/>
</dbReference>
<reference evidence="5 6" key="1">
    <citation type="submission" date="2018-03" db="EMBL/GenBank/DDBJ databases">
        <title>Genomic Encyclopedia of Archaeal and Bacterial Type Strains, Phase II (KMG-II): from individual species to whole genera.</title>
        <authorList>
            <person name="Goeker M."/>
        </authorList>
    </citation>
    <scope>NUCLEOTIDE SEQUENCE [LARGE SCALE GENOMIC DNA]</scope>
    <source>
        <strain evidence="5 6">DSM 100065</strain>
    </source>
</reference>
<evidence type="ECO:0000256" key="1">
    <source>
        <dbReference type="ARBA" id="ARBA00022505"/>
    </source>
</evidence>
<feature type="domain" description="Aldehyde oxidase/xanthine dehydrogenase a/b hammerhead" evidence="4">
    <location>
        <begin position="40"/>
        <end position="155"/>
    </location>
</feature>
<dbReference type="PANTHER" id="PTHR11908">
    <property type="entry name" value="XANTHINE DEHYDROGENASE"/>
    <property type="match status" value="1"/>
</dbReference>
<gene>
    <name evidence="5" type="ORF">CLV47_11212</name>
</gene>
<keyword evidence="6" id="KW-1185">Reference proteome</keyword>
<dbReference type="InterPro" id="IPR046867">
    <property type="entry name" value="AldOxase/xan_DH_MoCoBD2"/>
</dbReference>
<evidence type="ECO:0000256" key="3">
    <source>
        <dbReference type="SAM" id="MobiDB-lite"/>
    </source>
</evidence>
<protein>
    <submittedName>
        <fullName evidence="5">Xanthine dehydrogenase molybdenum binding subunit apoprotein</fullName>
    </submittedName>
</protein>
<dbReference type="SMART" id="SM01008">
    <property type="entry name" value="Ald_Xan_dh_C"/>
    <property type="match status" value="1"/>
</dbReference>
<dbReference type="Pfam" id="PF01315">
    <property type="entry name" value="Ald_Xan_dh_C"/>
    <property type="match status" value="1"/>
</dbReference>
<dbReference type="Proteomes" id="UP000237752">
    <property type="component" value="Unassembled WGS sequence"/>
</dbReference>
<dbReference type="GO" id="GO:0005506">
    <property type="term" value="F:iron ion binding"/>
    <property type="evidence" value="ECO:0007669"/>
    <property type="project" value="InterPro"/>
</dbReference>
<organism evidence="5 6">
    <name type="scientific">Antricoccus suffuscus</name>
    <dbReference type="NCBI Taxonomy" id="1629062"/>
    <lineage>
        <taxon>Bacteria</taxon>
        <taxon>Bacillati</taxon>
        <taxon>Actinomycetota</taxon>
        <taxon>Actinomycetes</taxon>
        <taxon>Geodermatophilales</taxon>
        <taxon>Antricoccaceae</taxon>
        <taxon>Antricoccus</taxon>
    </lineage>
</organism>
<dbReference type="GO" id="GO:0016491">
    <property type="term" value="F:oxidoreductase activity"/>
    <property type="evidence" value="ECO:0007669"/>
    <property type="project" value="UniProtKB-KW"/>
</dbReference>
<sequence length="791" mass="85634">MPNDTSMTTAPAAAKVPTASLPETVVGSRAARKEDQRLLSGAGNFGHDMQRPRMTHARVIRSGVAHGRIINIDIAEAKALPGVVDVVTAQDLPDMPRIPVRIQVQEVDLDDYLQPVLAFDEVRYVGEPVAVVLAEDAYVAEDAAELVVVEIDELPVTLDTTAVDDGADVTIAADFSMGFGAVADAFTAAHHVTELTFDIGRHSAVPMEPRTLVVDPVALDTLEIFGSTKVPVFNRRVLSDMLELDEQKIHMHAVDAGGGFGVRGEFYPEDFLIPWLARRAKRPVSWAEDRAEHLVAVNHSRQQRHKLSVAMAKDGTILGLKADVIHDNGAYARTHGIIVPELTIAMLPGPYRIPAYDGHVRVALSNKTPCGTYRAPGRFEGTSSREQLFDKAAAEVGIDRVEFRRRNLLTAHEMPHERPMSTLGTDVILDEGDFLELFNKTLDRASELGWQDEVRRGRSEGRVMGLGIATFLEKSGLGPNDTADVEITRRGRVRVYSGGTSLGQGIETALAQVAADVLPVGMDQIDVINGDTAEQPFGTGSWASRSTVVTGSAVHQACKKVAARLIELAGRMLGHTPDELVINGSTVQSRLDPNQRKTFAEIVAASMPGSIYLHEDEPSGIRVRHRFTVDHMTYPYGTHVCLVEIHPETGQVEVRRYLVAYEIGVAVNPMMIEGQLRGGIAQGIGGSLLEEFTYDEAGQPQSTTFMDYLMPTACEIPDMELLISANFPASTNPLGVRGAGEGGLTAAGGCLASGVRDALCNGDPAAVDIIKLPITPAYVARYLNRHAKDRR</sequence>
<keyword evidence="2" id="KW-0560">Oxidoreductase</keyword>
<evidence type="ECO:0000256" key="2">
    <source>
        <dbReference type="ARBA" id="ARBA00023002"/>
    </source>
</evidence>
<evidence type="ECO:0000313" key="6">
    <source>
        <dbReference type="Proteomes" id="UP000237752"/>
    </source>
</evidence>
<dbReference type="AlphaFoldDB" id="A0A2T0ZX95"/>
<name>A0A2T0ZX95_9ACTN</name>
<feature type="region of interest" description="Disordered" evidence="3">
    <location>
        <begin position="1"/>
        <end position="20"/>
    </location>
</feature>
<accession>A0A2T0ZX95</accession>
<dbReference type="InterPro" id="IPR000674">
    <property type="entry name" value="Ald_Oxase/Xan_DH_a/b"/>
</dbReference>
<dbReference type="Pfam" id="PF02738">
    <property type="entry name" value="MoCoBD_1"/>
    <property type="match status" value="1"/>
</dbReference>
<dbReference type="InterPro" id="IPR008274">
    <property type="entry name" value="AldOxase/xan_DH_MoCoBD1"/>
</dbReference>
<dbReference type="PANTHER" id="PTHR11908:SF132">
    <property type="entry name" value="ALDEHYDE OXIDASE 1-RELATED"/>
    <property type="match status" value="1"/>
</dbReference>
<dbReference type="InterPro" id="IPR016208">
    <property type="entry name" value="Ald_Oxase/xanthine_DH-like"/>
</dbReference>
<dbReference type="Pfam" id="PF20256">
    <property type="entry name" value="MoCoBD_2"/>
    <property type="match status" value="1"/>
</dbReference>
<dbReference type="SUPFAM" id="SSF56003">
    <property type="entry name" value="Molybdenum cofactor-binding domain"/>
    <property type="match status" value="1"/>
</dbReference>
<dbReference type="EMBL" id="PVUE01000012">
    <property type="protein sequence ID" value="PRZ40979.1"/>
    <property type="molecule type" value="Genomic_DNA"/>
</dbReference>
<feature type="compositionally biased region" description="Low complexity" evidence="3">
    <location>
        <begin position="8"/>
        <end position="19"/>
    </location>
</feature>
<evidence type="ECO:0000259" key="4">
    <source>
        <dbReference type="SMART" id="SM01008"/>
    </source>
</evidence>
<dbReference type="SUPFAM" id="SSF54665">
    <property type="entry name" value="CO dehydrogenase molybdoprotein N-domain-like"/>
    <property type="match status" value="1"/>
</dbReference>
<keyword evidence="1" id="KW-0500">Molybdenum</keyword>
<dbReference type="Gene3D" id="3.30.365.10">
    <property type="entry name" value="Aldehyde oxidase/xanthine dehydrogenase, molybdopterin binding domain"/>
    <property type="match status" value="4"/>
</dbReference>
<proteinExistence type="predicted"/>
<evidence type="ECO:0000313" key="5">
    <source>
        <dbReference type="EMBL" id="PRZ40979.1"/>
    </source>
</evidence>
<dbReference type="Gene3D" id="3.90.1170.50">
    <property type="entry name" value="Aldehyde oxidase/xanthine dehydrogenase, a/b hammerhead"/>
    <property type="match status" value="1"/>
</dbReference>
<comment type="caution">
    <text evidence="5">The sequence shown here is derived from an EMBL/GenBank/DDBJ whole genome shotgun (WGS) entry which is preliminary data.</text>
</comment>
<dbReference type="InterPro" id="IPR036856">
    <property type="entry name" value="Ald_Oxase/Xan_DH_a/b_sf"/>
</dbReference>